<protein>
    <submittedName>
        <fullName evidence="1">Uncharacterized protein</fullName>
    </submittedName>
</protein>
<organism evidence="1 2">
    <name type="scientific">Gemmata obscuriglobus</name>
    <dbReference type="NCBI Taxonomy" id="114"/>
    <lineage>
        <taxon>Bacteria</taxon>
        <taxon>Pseudomonadati</taxon>
        <taxon>Planctomycetota</taxon>
        <taxon>Planctomycetia</taxon>
        <taxon>Gemmatales</taxon>
        <taxon>Gemmataceae</taxon>
        <taxon>Gemmata</taxon>
    </lineage>
</organism>
<dbReference type="KEGG" id="gog:C1280_24440"/>
<name>A0A2Z3HA03_9BACT</name>
<dbReference type="AlphaFoldDB" id="A0A2Z3HA03"/>
<dbReference type="RefSeq" id="WP_010046598.1">
    <property type="nucleotide sequence ID" value="NZ_CP025958.1"/>
</dbReference>
<reference evidence="1 2" key="1">
    <citation type="submission" date="2018-01" db="EMBL/GenBank/DDBJ databases">
        <title>G. obscuriglobus.</title>
        <authorList>
            <person name="Franke J."/>
            <person name="Blomberg W."/>
            <person name="Selmecki A."/>
        </authorList>
    </citation>
    <scope>NUCLEOTIDE SEQUENCE [LARGE SCALE GENOMIC DNA]</scope>
    <source>
        <strain evidence="1 2">DSM 5831</strain>
    </source>
</reference>
<sequence length="117" mass="12906">MKKTYKAGLSYGDNYFSYTETNGGWSVVVNVLPSGVHATLEHPEVAKPVATAAVQSEECRAAAQALIDKLYNPRHQLPDIRALYHAFGQALKQVWFAQDDYEKKLLGMLNYTGGAEA</sequence>
<dbReference type="Proteomes" id="UP000245802">
    <property type="component" value="Chromosome"/>
</dbReference>
<proteinExistence type="predicted"/>
<dbReference type="EMBL" id="CP025958">
    <property type="protein sequence ID" value="AWM39845.1"/>
    <property type="molecule type" value="Genomic_DNA"/>
</dbReference>
<evidence type="ECO:0000313" key="1">
    <source>
        <dbReference type="EMBL" id="AWM39845.1"/>
    </source>
</evidence>
<gene>
    <name evidence="1" type="ORF">C1280_24440</name>
</gene>
<accession>A0A2Z3HA03</accession>
<evidence type="ECO:0000313" key="2">
    <source>
        <dbReference type="Proteomes" id="UP000245802"/>
    </source>
</evidence>
<keyword evidence="2" id="KW-1185">Reference proteome</keyword>